<evidence type="ECO:0000313" key="4">
    <source>
        <dbReference type="Proteomes" id="UP000813385"/>
    </source>
</evidence>
<dbReference type="AlphaFoldDB" id="A0A8K0TCB7"/>
<dbReference type="OrthoDB" id="3555317at2759"/>
<comment type="caution">
    <text evidence="3">The sequence shown here is derived from an EMBL/GenBank/DDBJ whole genome shotgun (WGS) entry which is preliminary data.</text>
</comment>
<dbReference type="InterPro" id="IPR004827">
    <property type="entry name" value="bZIP"/>
</dbReference>
<evidence type="ECO:0000256" key="1">
    <source>
        <dbReference type="SAM" id="MobiDB-lite"/>
    </source>
</evidence>
<organism evidence="3 4">
    <name type="scientific">Plectosphaerella cucumerina</name>
    <dbReference type="NCBI Taxonomy" id="40658"/>
    <lineage>
        <taxon>Eukaryota</taxon>
        <taxon>Fungi</taxon>
        <taxon>Dikarya</taxon>
        <taxon>Ascomycota</taxon>
        <taxon>Pezizomycotina</taxon>
        <taxon>Sordariomycetes</taxon>
        <taxon>Hypocreomycetidae</taxon>
        <taxon>Glomerellales</taxon>
        <taxon>Plectosphaerellaceae</taxon>
        <taxon>Plectosphaerella</taxon>
    </lineage>
</organism>
<gene>
    <name evidence="3" type="ORF">B0T11DRAFT_329851</name>
</gene>
<dbReference type="SUPFAM" id="SSF57959">
    <property type="entry name" value="Leucine zipper domain"/>
    <property type="match status" value="1"/>
</dbReference>
<dbReference type="GO" id="GO:0003700">
    <property type="term" value="F:DNA-binding transcription factor activity"/>
    <property type="evidence" value="ECO:0007669"/>
    <property type="project" value="InterPro"/>
</dbReference>
<dbReference type="InterPro" id="IPR046347">
    <property type="entry name" value="bZIP_sf"/>
</dbReference>
<dbReference type="CDD" id="cd14688">
    <property type="entry name" value="bZIP_YAP"/>
    <property type="match status" value="1"/>
</dbReference>
<feature type="domain" description="BZIP" evidence="2">
    <location>
        <begin position="15"/>
        <end position="29"/>
    </location>
</feature>
<feature type="region of interest" description="Disordered" evidence="1">
    <location>
        <begin position="1"/>
        <end position="36"/>
    </location>
</feature>
<evidence type="ECO:0000313" key="3">
    <source>
        <dbReference type="EMBL" id="KAH7357992.1"/>
    </source>
</evidence>
<dbReference type="EMBL" id="JAGPXD010000004">
    <property type="protein sequence ID" value="KAH7357992.1"/>
    <property type="molecule type" value="Genomic_DNA"/>
</dbReference>
<dbReference type="PROSITE" id="PS00036">
    <property type="entry name" value="BZIP_BASIC"/>
    <property type="match status" value="1"/>
</dbReference>
<dbReference type="Proteomes" id="UP000813385">
    <property type="component" value="Unassembled WGS sequence"/>
</dbReference>
<protein>
    <recommendedName>
        <fullName evidence="2">BZIP domain-containing protein</fullName>
    </recommendedName>
</protein>
<feature type="compositionally biased region" description="Basic and acidic residues" evidence="1">
    <location>
        <begin position="107"/>
        <end position="119"/>
    </location>
</feature>
<accession>A0A8K0TCB7</accession>
<sequence length="181" mass="19708">MRHATKTKSTLDVGRREQNRQAQQAFRQRRKLADAAQRQRIKKLEDSVEEMGRMLVGLCDEVMAATAAGDLVRRPGLMDLLRSSISRSLEIAGTASTYDDEGVAMSEPEKENNSPKQPEEPIVILPSQVPPSWPSPAATPFAMRLVETTLSNACLYLSGDAPISPAAYQRAFGPSLRGGAA</sequence>
<name>A0A8K0TCB7_9PEZI</name>
<evidence type="ECO:0000259" key="2">
    <source>
        <dbReference type="PROSITE" id="PS00036"/>
    </source>
</evidence>
<dbReference type="Gene3D" id="1.20.5.170">
    <property type="match status" value="1"/>
</dbReference>
<proteinExistence type="predicted"/>
<reference evidence="3" key="1">
    <citation type="journal article" date="2021" name="Nat. Commun.">
        <title>Genetic determinants of endophytism in the Arabidopsis root mycobiome.</title>
        <authorList>
            <person name="Mesny F."/>
            <person name="Miyauchi S."/>
            <person name="Thiergart T."/>
            <person name="Pickel B."/>
            <person name="Atanasova L."/>
            <person name="Karlsson M."/>
            <person name="Huettel B."/>
            <person name="Barry K.W."/>
            <person name="Haridas S."/>
            <person name="Chen C."/>
            <person name="Bauer D."/>
            <person name="Andreopoulos W."/>
            <person name="Pangilinan J."/>
            <person name="LaButti K."/>
            <person name="Riley R."/>
            <person name="Lipzen A."/>
            <person name="Clum A."/>
            <person name="Drula E."/>
            <person name="Henrissat B."/>
            <person name="Kohler A."/>
            <person name="Grigoriev I.V."/>
            <person name="Martin F.M."/>
            <person name="Hacquard S."/>
        </authorList>
    </citation>
    <scope>NUCLEOTIDE SEQUENCE</scope>
    <source>
        <strain evidence="3">MPI-CAGE-AT-0016</strain>
    </source>
</reference>
<keyword evidence="4" id="KW-1185">Reference proteome</keyword>
<feature type="region of interest" description="Disordered" evidence="1">
    <location>
        <begin position="97"/>
        <end position="119"/>
    </location>
</feature>